<dbReference type="PANTHER" id="PTHR40254">
    <property type="entry name" value="BLR0577 PROTEIN"/>
    <property type="match status" value="1"/>
</dbReference>
<evidence type="ECO:0000313" key="3">
    <source>
        <dbReference type="Proteomes" id="UP000245678"/>
    </source>
</evidence>
<dbReference type="InterPro" id="IPR036188">
    <property type="entry name" value="FAD/NAD-bd_sf"/>
</dbReference>
<dbReference type="InterPro" id="IPR052189">
    <property type="entry name" value="L-asp_N-monooxygenase_NS-form"/>
</dbReference>
<reference evidence="2 3" key="1">
    <citation type="submission" date="2018-05" db="EMBL/GenBank/DDBJ databases">
        <title>Genomic Encyclopedia of Archaeal and Bacterial Type Strains, Phase II (KMG-II): from individual species to whole genera.</title>
        <authorList>
            <person name="Goeker M."/>
        </authorList>
    </citation>
    <scope>NUCLEOTIDE SEQUENCE [LARGE SCALE GENOMIC DNA]</scope>
    <source>
        <strain evidence="2 3">DSM 19975</strain>
    </source>
</reference>
<comment type="caution">
    <text evidence="2">The sequence shown here is derived from an EMBL/GenBank/DDBJ whole genome shotgun (WGS) entry which is preliminary data.</text>
</comment>
<dbReference type="Proteomes" id="UP000245678">
    <property type="component" value="Unassembled WGS sequence"/>
</dbReference>
<name>A0A316HHF3_9SPHI</name>
<dbReference type="Gene3D" id="3.50.50.60">
    <property type="entry name" value="FAD/NAD(P)-binding domain"/>
    <property type="match status" value="1"/>
</dbReference>
<dbReference type="PANTHER" id="PTHR40254:SF1">
    <property type="entry name" value="BLR0577 PROTEIN"/>
    <property type="match status" value="1"/>
</dbReference>
<proteinExistence type="predicted"/>
<organism evidence="2 3">
    <name type="scientific">Mucilaginibacter oryzae</name>
    <dbReference type="NCBI Taxonomy" id="468058"/>
    <lineage>
        <taxon>Bacteria</taxon>
        <taxon>Pseudomonadati</taxon>
        <taxon>Bacteroidota</taxon>
        <taxon>Sphingobacteriia</taxon>
        <taxon>Sphingobacteriales</taxon>
        <taxon>Sphingobacteriaceae</taxon>
        <taxon>Mucilaginibacter</taxon>
    </lineage>
</organism>
<gene>
    <name evidence="2" type="ORF">LX99_00020</name>
</gene>
<keyword evidence="3" id="KW-1185">Reference proteome</keyword>
<dbReference type="SUPFAM" id="SSF51905">
    <property type="entry name" value="FAD/NAD(P)-binding domain"/>
    <property type="match status" value="1"/>
</dbReference>
<feature type="domain" description="FAD-dependent urate hydroxylase HpyO/Asp monooxygenase CreE-like FAD/NAD(P)-binding" evidence="1">
    <location>
        <begin position="7"/>
        <end position="168"/>
    </location>
</feature>
<dbReference type="EMBL" id="QGHA01000001">
    <property type="protein sequence ID" value="PWK79563.1"/>
    <property type="molecule type" value="Genomic_DNA"/>
</dbReference>
<evidence type="ECO:0000259" key="1">
    <source>
        <dbReference type="Pfam" id="PF13454"/>
    </source>
</evidence>
<dbReference type="RefSeq" id="WP_109605291.1">
    <property type="nucleotide sequence ID" value="NZ_QGHA01000001.1"/>
</dbReference>
<dbReference type="AlphaFoldDB" id="A0A316HHF3"/>
<protein>
    <submittedName>
        <fullName evidence="2">FAD-NAD(P)-binding protein</fullName>
    </submittedName>
</protein>
<accession>A0A316HHF3</accession>
<sequence>MTDLRIALVGGGPSALFMYKRLIESNYPGQLFIDIYEKTGNLGSGMPYSHSGAADEHVTNVSGNEIPELTSDVADWVKKVSKDTLDKYHVDPGRFNNYKVLPRLLFGQYLADQFKALLRAGRTKGIVTKVLFNTEVTDIEDLPEKEKVAVITGPDSTEYDRAIICTGHLWPKHHEGKVTNWFDSPYPPEKIARLANHPVAVRGASLTAIDAIKTLARHNGRFEEDKQGILHFYPDPESEHFSIVMHTRNGLLPAVRFHLEDTHLGKDTVLSPEQIEQNRKENDGFLSLDYVFEQNFKKGIEKNDPACYAEIKDLTMEEFVERTMSSREKIDPFELLKKEYAEAERSIQKHQSVYWKEMLAILSFAMNYPAKYFSAEDMLRLQQTLMPLISVVIAFVPQSSAETLMALHAAGRLQMVTVDDDQEPEPADNGGANYAGRHYPLFIDCIGQPHIAFNHIPFDGIRKAGTWAKVAFRNPQAALPLLNKGDKRVTKNGDHYFLTVPGLAINDRFQLLDNANGLNERIYIMAVPLMGGFNPDYSGLDFGEAASGKILEGLFGAKMITL</sequence>
<evidence type="ECO:0000313" key="2">
    <source>
        <dbReference type="EMBL" id="PWK79563.1"/>
    </source>
</evidence>
<dbReference type="Pfam" id="PF13454">
    <property type="entry name" value="NAD_binding_9"/>
    <property type="match status" value="1"/>
</dbReference>
<dbReference type="InterPro" id="IPR038732">
    <property type="entry name" value="HpyO/CreE_NAD-binding"/>
</dbReference>